<reference evidence="1" key="1">
    <citation type="submission" date="2014-05" db="EMBL/GenBank/DDBJ databases">
        <title>The genome and life-stage specific transcriptomes of Globodera pallida elucidate key aspects of plant parasitism by a cyst nematode.</title>
        <authorList>
            <person name="Cotton J.A."/>
            <person name="Lilley C.J."/>
            <person name="Jones L.M."/>
            <person name="Kikuchi T."/>
            <person name="Reid A.J."/>
            <person name="Thorpe P."/>
            <person name="Tsai I.J."/>
            <person name="Beasley H."/>
            <person name="Blok V."/>
            <person name="Cock P.J.A."/>
            <person name="Van den Akker S.E."/>
            <person name="Holroyd N."/>
            <person name="Hunt M."/>
            <person name="Mantelin S."/>
            <person name="Naghra H."/>
            <person name="Pain A."/>
            <person name="Palomares-Rius J.E."/>
            <person name="Zarowiecki M."/>
            <person name="Berriman M."/>
            <person name="Jones J.T."/>
            <person name="Urwin P.E."/>
        </authorList>
    </citation>
    <scope>NUCLEOTIDE SEQUENCE [LARGE SCALE GENOMIC DNA]</scope>
    <source>
        <strain evidence="1">Lindley</strain>
    </source>
</reference>
<protein>
    <submittedName>
        <fullName evidence="2">F-box protein</fullName>
    </submittedName>
</protein>
<evidence type="ECO:0000313" key="1">
    <source>
        <dbReference type="Proteomes" id="UP000050741"/>
    </source>
</evidence>
<dbReference type="AlphaFoldDB" id="A0A183C6Y8"/>
<dbReference type="WBParaSite" id="GPLIN_000863400">
    <property type="protein sequence ID" value="GPLIN_000863400"/>
    <property type="gene ID" value="GPLIN_000863400"/>
</dbReference>
<name>A0A183C6Y8_GLOPA</name>
<organism evidence="1 2">
    <name type="scientific">Globodera pallida</name>
    <name type="common">Potato cyst nematode worm</name>
    <name type="synonym">Heterodera pallida</name>
    <dbReference type="NCBI Taxonomy" id="36090"/>
    <lineage>
        <taxon>Eukaryota</taxon>
        <taxon>Metazoa</taxon>
        <taxon>Ecdysozoa</taxon>
        <taxon>Nematoda</taxon>
        <taxon>Chromadorea</taxon>
        <taxon>Rhabditida</taxon>
        <taxon>Tylenchina</taxon>
        <taxon>Tylenchomorpha</taxon>
        <taxon>Tylenchoidea</taxon>
        <taxon>Heteroderidae</taxon>
        <taxon>Heteroderinae</taxon>
        <taxon>Globodera</taxon>
    </lineage>
</organism>
<reference evidence="2" key="2">
    <citation type="submission" date="2016-06" db="UniProtKB">
        <authorList>
            <consortium name="WormBaseParasite"/>
        </authorList>
    </citation>
    <scope>IDENTIFICATION</scope>
</reference>
<proteinExistence type="predicted"/>
<evidence type="ECO:0000313" key="2">
    <source>
        <dbReference type="WBParaSite" id="GPLIN_000863400"/>
    </source>
</evidence>
<accession>A0A183C6Y8</accession>
<keyword evidence="1" id="KW-1185">Reference proteome</keyword>
<dbReference type="Proteomes" id="UP000050741">
    <property type="component" value="Unassembled WGS sequence"/>
</dbReference>
<sequence length="322" mass="36609">MSDLATPALACLRPEVALFSDRFDFLVDAHFNSKKWSLGELEIRRAIGGKGAEFIKRSGRDFRRLPIPGEPLPDNVIGFKSLTISYIDQSVIEFLQSIRRLFDSKGTNPWILTANTQNRCWQIIWEKIWPLIKGTICGISLSSSDLFRLRQFSPAFLGDCPKLRVLESYDLCPEFPADDSAGASSAKALAKWLQTPRGDGLPKVLKCKYWPTGIEGLKLAFFNSVDPVVFIIYLRSFSVDIVPFELKNNLTGKRLVFRHFEDGWLLVRCPIERDEEEWAKWEMWAAGNAWRQWNSICIHLENRGIGDGLLDANDGPSEPKKN</sequence>